<protein>
    <submittedName>
        <fullName evidence="2">Unannotated protein</fullName>
    </submittedName>
</protein>
<dbReference type="GO" id="GO:0016491">
    <property type="term" value="F:oxidoreductase activity"/>
    <property type="evidence" value="ECO:0007669"/>
    <property type="project" value="InterPro"/>
</dbReference>
<dbReference type="EMBL" id="CAFBMR010000012">
    <property type="protein sequence ID" value="CAB4907171.1"/>
    <property type="molecule type" value="Genomic_DNA"/>
</dbReference>
<dbReference type="PANTHER" id="PTHR42841">
    <property type="entry name" value="AMINE OXIDASE"/>
    <property type="match status" value="1"/>
</dbReference>
<proteinExistence type="predicted"/>
<organism evidence="2">
    <name type="scientific">freshwater metagenome</name>
    <dbReference type="NCBI Taxonomy" id="449393"/>
    <lineage>
        <taxon>unclassified sequences</taxon>
        <taxon>metagenomes</taxon>
        <taxon>ecological metagenomes</taxon>
    </lineage>
</organism>
<feature type="domain" description="Amine oxidase" evidence="1">
    <location>
        <begin position="14"/>
        <end position="409"/>
    </location>
</feature>
<sequence length="417" mass="44046">MDYDSDAIVIGAGLAGLTCARELIRAGYVVSVVEASDAIGGRIRTDEVDGLLLDRGFQLINPAYPEVQRALDVEALALRSFTPGAQVLTESGSFVIADPRRGGSLFGALRANVGSKFAKSRFAAYALGCAVASPHGLSQRPDVSAFEALRSAGVSTELIEKFIRPFLAGVFLEESLATSRRFMDLVLRSFVRGTPSIPARGMQSIPLQIAEGIPRESISLGVRALSIDQHTVHLTSGRHRARAIIVAVDAPGVAMLVPDLPVPQARAVTTWYHLAHVPPQSLTRGKPILVLDGRTARGPLTNSVVLSHAAPSYASHGRVLVSSSAVGLHGNVKHGDILGHLSELYATNTAGWDLVGTYEIPFALPAQDPPFSRRLPVDLGGGIFVAGDHRDTASIQGAMVSGRRVAESVTTHLGGLT</sequence>
<dbReference type="AlphaFoldDB" id="A0A6J7GFL0"/>
<dbReference type="InterPro" id="IPR036188">
    <property type="entry name" value="FAD/NAD-bd_sf"/>
</dbReference>
<dbReference type="InterPro" id="IPR002937">
    <property type="entry name" value="Amino_oxidase"/>
</dbReference>
<evidence type="ECO:0000259" key="1">
    <source>
        <dbReference type="Pfam" id="PF01593"/>
    </source>
</evidence>
<dbReference type="SUPFAM" id="SSF51905">
    <property type="entry name" value="FAD/NAD(P)-binding domain"/>
    <property type="match status" value="1"/>
</dbReference>
<dbReference type="Pfam" id="PF01593">
    <property type="entry name" value="Amino_oxidase"/>
    <property type="match status" value="1"/>
</dbReference>
<accession>A0A6J7GFL0</accession>
<reference evidence="2" key="1">
    <citation type="submission" date="2020-05" db="EMBL/GenBank/DDBJ databases">
        <authorList>
            <person name="Chiriac C."/>
            <person name="Salcher M."/>
            <person name="Ghai R."/>
            <person name="Kavagutti S V."/>
        </authorList>
    </citation>
    <scope>NUCLEOTIDE SEQUENCE</scope>
</reference>
<gene>
    <name evidence="2" type="ORF">UFOPK3610_00515</name>
</gene>
<name>A0A6J7GFL0_9ZZZZ</name>
<evidence type="ECO:0000313" key="2">
    <source>
        <dbReference type="EMBL" id="CAB4907171.1"/>
    </source>
</evidence>
<dbReference type="Gene3D" id="3.50.50.60">
    <property type="entry name" value="FAD/NAD(P)-binding domain"/>
    <property type="match status" value="1"/>
</dbReference>